<dbReference type="EMBL" id="JAMSKV010000002">
    <property type="protein sequence ID" value="MCQ8277454.1"/>
    <property type="molecule type" value="Genomic_DNA"/>
</dbReference>
<protein>
    <recommendedName>
        <fullName evidence="8">ATP synthase subunit delta</fullName>
    </recommendedName>
    <alternativeName>
        <fullName evidence="8">ATP synthase F(1) sector subunit delta</fullName>
    </alternativeName>
    <alternativeName>
        <fullName evidence="8">F-type ATPase subunit delta</fullName>
        <shortName evidence="8">F-ATPase subunit delta</shortName>
    </alternativeName>
</protein>
<evidence type="ECO:0000313" key="9">
    <source>
        <dbReference type="EMBL" id="MCQ8277454.1"/>
    </source>
</evidence>
<evidence type="ECO:0000256" key="8">
    <source>
        <dbReference type="HAMAP-Rule" id="MF_01416"/>
    </source>
</evidence>
<evidence type="ECO:0000256" key="2">
    <source>
        <dbReference type="ARBA" id="ARBA00022448"/>
    </source>
</evidence>
<keyword evidence="5 8" id="KW-0472">Membrane</keyword>
<evidence type="ECO:0000256" key="4">
    <source>
        <dbReference type="ARBA" id="ARBA00023065"/>
    </source>
</evidence>
<dbReference type="RefSeq" id="WP_422863137.1">
    <property type="nucleotide sequence ID" value="NZ_JAMSKV010000002.1"/>
</dbReference>
<keyword evidence="4 8" id="KW-0406">Ion transport</keyword>
<keyword evidence="8" id="KW-1003">Cell membrane</keyword>
<dbReference type="PROSITE" id="PS00389">
    <property type="entry name" value="ATPASE_DELTA"/>
    <property type="match status" value="1"/>
</dbReference>
<dbReference type="SUPFAM" id="SSF47928">
    <property type="entry name" value="N-terminal domain of the delta subunit of the F1F0-ATP synthase"/>
    <property type="match status" value="1"/>
</dbReference>
<dbReference type="PANTHER" id="PTHR11910">
    <property type="entry name" value="ATP SYNTHASE DELTA CHAIN"/>
    <property type="match status" value="1"/>
</dbReference>
<evidence type="ECO:0000313" key="10">
    <source>
        <dbReference type="Proteomes" id="UP001524587"/>
    </source>
</evidence>
<dbReference type="InterPro" id="IPR026015">
    <property type="entry name" value="ATP_synth_OSCP/delta_N_sf"/>
</dbReference>
<evidence type="ECO:0000256" key="1">
    <source>
        <dbReference type="ARBA" id="ARBA00004370"/>
    </source>
</evidence>
<dbReference type="Pfam" id="PF00213">
    <property type="entry name" value="OSCP"/>
    <property type="match status" value="1"/>
</dbReference>
<evidence type="ECO:0000256" key="5">
    <source>
        <dbReference type="ARBA" id="ARBA00023136"/>
    </source>
</evidence>
<comment type="subcellular location">
    <subcellularLocation>
        <location evidence="8">Cell membrane</location>
        <topology evidence="8">Peripheral membrane protein</topology>
    </subcellularLocation>
    <subcellularLocation>
        <location evidence="1">Membrane</location>
    </subcellularLocation>
</comment>
<comment type="caution">
    <text evidence="9">The sequence shown here is derived from an EMBL/GenBank/DDBJ whole genome shotgun (WGS) entry which is preliminary data.</text>
</comment>
<keyword evidence="2 8" id="KW-0813">Transport</keyword>
<dbReference type="HAMAP" id="MF_01416">
    <property type="entry name" value="ATP_synth_delta_bact"/>
    <property type="match status" value="1"/>
</dbReference>
<dbReference type="InterPro" id="IPR000711">
    <property type="entry name" value="ATPase_OSCP/dsu"/>
</dbReference>
<gene>
    <name evidence="8 9" type="primary">atpH</name>
    <name evidence="9" type="ORF">NFI95_03180</name>
</gene>
<comment type="function">
    <text evidence="8">F(1)F(0) ATP synthase produces ATP from ADP in the presence of a proton or sodium gradient. F-type ATPases consist of two structural domains, F(1) containing the extramembraneous catalytic core and F(0) containing the membrane proton channel, linked together by a central stalk and a peripheral stalk. During catalysis, ATP synthesis in the catalytic domain of F(1) is coupled via a rotary mechanism of the central stalk subunits to proton translocation.</text>
</comment>
<proteinExistence type="inferred from homology"/>
<comment type="function">
    <text evidence="8">This protein is part of the stalk that links CF(0) to CF(1). It either transmits conformational changes from CF(0) to CF(1) or is implicated in proton conduction.</text>
</comment>
<keyword evidence="10" id="KW-1185">Reference proteome</keyword>
<evidence type="ECO:0000256" key="6">
    <source>
        <dbReference type="ARBA" id="ARBA00023196"/>
    </source>
</evidence>
<keyword evidence="3 8" id="KW-0375">Hydrogen ion transport</keyword>
<name>A0ABT1W3L2_9PROT</name>
<comment type="similarity">
    <text evidence="8">Belongs to the ATPase delta chain family.</text>
</comment>
<keyword evidence="7 8" id="KW-0066">ATP synthesis</keyword>
<dbReference type="PRINTS" id="PR00125">
    <property type="entry name" value="ATPASEDELTA"/>
</dbReference>
<accession>A0ABT1W3L2</accession>
<dbReference type="Gene3D" id="1.10.520.20">
    <property type="entry name" value="N-terminal domain of the delta subunit of the F1F0-ATP synthase"/>
    <property type="match status" value="1"/>
</dbReference>
<keyword evidence="6 8" id="KW-0139">CF(1)</keyword>
<sequence>MARRYATALYELADERRALDEAVEQTDALARLIDESAPLRAVLSNPVLDNQAAKAVDAVLAGQGFGELLRRFAAVVVANRRQSHLREILRAFAAMVAERRGIVVASVASAHPLSDLQRTQLQARLAEAGYGRVNIQERVDPALLGGLVVRVGARLYDASLKSRLARLQYAMKGAA</sequence>
<organism evidence="9 10">
    <name type="scientific">Endosaccharibacter trunci</name>
    <dbReference type="NCBI Taxonomy" id="2812733"/>
    <lineage>
        <taxon>Bacteria</taxon>
        <taxon>Pseudomonadati</taxon>
        <taxon>Pseudomonadota</taxon>
        <taxon>Alphaproteobacteria</taxon>
        <taxon>Acetobacterales</taxon>
        <taxon>Acetobacteraceae</taxon>
        <taxon>Endosaccharibacter</taxon>
    </lineage>
</organism>
<evidence type="ECO:0000256" key="3">
    <source>
        <dbReference type="ARBA" id="ARBA00022781"/>
    </source>
</evidence>
<dbReference type="NCBIfam" id="TIGR01145">
    <property type="entry name" value="ATP_synt_delta"/>
    <property type="match status" value="1"/>
</dbReference>
<evidence type="ECO:0000256" key="7">
    <source>
        <dbReference type="ARBA" id="ARBA00023310"/>
    </source>
</evidence>
<reference evidence="9 10" key="1">
    <citation type="submission" date="2022-06" db="EMBL/GenBank/DDBJ databases">
        <title>Endosaccharibacter gen. nov., sp. nov., endophytic bacteria isolated from sugarcane.</title>
        <authorList>
            <person name="Pitiwittayakul N."/>
            <person name="Yukphan P."/>
            <person name="Charoenyingcharoen P."/>
            <person name="Tanasupawat S."/>
        </authorList>
    </citation>
    <scope>NUCLEOTIDE SEQUENCE [LARGE SCALE GENOMIC DNA]</scope>
    <source>
        <strain evidence="9 10">KSS8</strain>
    </source>
</reference>
<dbReference type="InterPro" id="IPR020781">
    <property type="entry name" value="ATPase_OSCP/d_CS"/>
</dbReference>
<dbReference type="Proteomes" id="UP001524587">
    <property type="component" value="Unassembled WGS sequence"/>
</dbReference>